<proteinExistence type="predicted"/>
<sequence>MKTLKKKRLTKNMKSSTKKTPTKNNRMEKALWKNRKKTSFSKNLMEEVGKSRRVKVSIPTDRILILDQALLRPGRIDIKIEFPNPNEEVFPLIATPINALDVQFGSWFYFAFIYMG</sequence>
<name>A0ACB7XXC3_9ERIC</name>
<accession>A0ACB7XXC3</accession>
<protein>
    <submittedName>
        <fullName evidence="1">Uncharacterized protein</fullName>
    </submittedName>
</protein>
<dbReference type="Proteomes" id="UP000828048">
    <property type="component" value="Chromosome 5"/>
</dbReference>
<dbReference type="EMBL" id="CM037155">
    <property type="protein sequence ID" value="KAH7845612.1"/>
    <property type="molecule type" value="Genomic_DNA"/>
</dbReference>
<evidence type="ECO:0000313" key="1">
    <source>
        <dbReference type="EMBL" id="KAH7845612.1"/>
    </source>
</evidence>
<gene>
    <name evidence="1" type="ORF">Vadar_004054</name>
</gene>
<evidence type="ECO:0000313" key="2">
    <source>
        <dbReference type="Proteomes" id="UP000828048"/>
    </source>
</evidence>
<organism evidence="1 2">
    <name type="scientific">Vaccinium darrowii</name>
    <dbReference type="NCBI Taxonomy" id="229202"/>
    <lineage>
        <taxon>Eukaryota</taxon>
        <taxon>Viridiplantae</taxon>
        <taxon>Streptophyta</taxon>
        <taxon>Embryophyta</taxon>
        <taxon>Tracheophyta</taxon>
        <taxon>Spermatophyta</taxon>
        <taxon>Magnoliopsida</taxon>
        <taxon>eudicotyledons</taxon>
        <taxon>Gunneridae</taxon>
        <taxon>Pentapetalae</taxon>
        <taxon>asterids</taxon>
        <taxon>Ericales</taxon>
        <taxon>Ericaceae</taxon>
        <taxon>Vaccinioideae</taxon>
        <taxon>Vaccinieae</taxon>
        <taxon>Vaccinium</taxon>
    </lineage>
</organism>
<reference evidence="1 2" key="1">
    <citation type="journal article" date="2021" name="Hortic Res">
        <title>High-quality reference genome and annotation aids understanding of berry development for evergreen blueberry (Vaccinium darrowii).</title>
        <authorList>
            <person name="Yu J."/>
            <person name="Hulse-Kemp A.M."/>
            <person name="Babiker E."/>
            <person name="Staton M."/>
        </authorList>
    </citation>
    <scope>NUCLEOTIDE SEQUENCE [LARGE SCALE GENOMIC DNA]</scope>
    <source>
        <strain evidence="2">cv. NJ 8807/NJ 8810</strain>
        <tissue evidence="1">Young leaf</tissue>
    </source>
</reference>
<keyword evidence="2" id="KW-1185">Reference proteome</keyword>
<comment type="caution">
    <text evidence="1">The sequence shown here is derived from an EMBL/GenBank/DDBJ whole genome shotgun (WGS) entry which is preliminary data.</text>
</comment>